<feature type="region of interest" description="Disordered" evidence="1">
    <location>
        <begin position="1"/>
        <end position="37"/>
    </location>
</feature>
<evidence type="ECO:0000313" key="3">
    <source>
        <dbReference type="Proteomes" id="UP000235392"/>
    </source>
</evidence>
<evidence type="ECO:0000256" key="1">
    <source>
        <dbReference type="SAM" id="MobiDB-lite"/>
    </source>
</evidence>
<accession>A0A2N5U1J3</accession>
<proteinExistence type="predicted"/>
<organism evidence="2 3">
    <name type="scientific">Puccinia coronata f. sp. avenae</name>
    <dbReference type="NCBI Taxonomy" id="200324"/>
    <lineage>
        <taxon>Eukaryota</taxon>
        <taxon>Fungi</taxon>
        <taxon>Dikarya</taxon>
        <taxon>Basidiomycota</taxon>
        <taxon>Pucciniomycotina</taxon>
        <taxon>Pucciniomycetes</taxon>
        <taxon>Pucciniales</taxon>
        <taxon>Pucciniaceae</taxon>
        <taxon>Puccinia</taxon>
    </lineage>
</organism>
<gene>
    <name evidence="2" type="ORF">PCASD_19337</name>
</gene>
<name>A0A2N5U1J3_9BASI</name>
<protein>
    <submittedName>
        <fullName evidence="2">Uncharacterized protein</fullName>
    </submittedName>
</protein>
<evidence type="ECO:0000313" key="2">
    <source>
        <dbReference type="EMBL" id="PLW31603.1"/>
    </source>
</evidence>
<dbReference type="AlphaFoldDB" id="A0A2N5U1J3"/>
<dbReference type="Proteomes" id="UP000235392">
    <property type="component" value="Unassembled WGS sequence"/>
</dbReference>
<sequence length="463" mass="50836">MVKVIIPDSQDSEAPGPGDIISSPTNDPPSQLDDMSLPSSQASYLDLQESYIKSPPRVASVTVVYCLFLQVLPLLADGGRSNGSSSEWRSLETDPNDPALDIDLQGITWRKCQQDVLNHITKDHATLKDYLNSDSARAMTNWFGSIEGDEKYGAHETGGVLILNHPHFLEFAARAYNATPHDIKISVIMDAPVNPSKVTRLATIREIRRGGLTPSEKERVTAGISKELGQSAMHPIEVDSIASGTTQNGNMFVTPPNHARSYTLRPPATNPRSFPDCEFLDCCTGRTIAAYCTLDHLGNEFTNKNISLERFMKFAHIPPSDELTQSLMIVNGIAYWSFFLTATEAQLTTKGFLLGTARLLCNAAAKIGPIVNENGTSKFSSLQLGVGYHRADMEAYLRTCHVPSKDHVTRAQLKLHGITHWTFFVKSCKAKLLKLGFPLGTSRLLCEAVSAMQAKQQALNRYA</sequence>
<comment type="caution">
    <text evidence="2">The sequence shown here is derived from an EMBL/GenBank/DDBJ whole genome shotgun (WGS) entry which is preliminary data.</text>
</comment>
<reference evidence="2 3" key="1">
    <citation type="submission" date="2017-11" db="EMBL/GenBank/DDBJ databases">
        <title>De novo assembly and phasing of dikaryotic genomes from two isolates of Puccinia coronata f. sp. avenae, the causal agent of oat crown rust.</title>
        <authorList>
            <person name="Miller M.E."/>
            <person name="Zhang Y."/>
            <person name="Omidvar V."/>
            <person name="Sperschneider J."/>
            <person name="Schwessinger B."/>
            <person name="Raley C."/>
            <person name="Palmer J.M."/>
            <person name="Garnica D."/>
            <person name="Upadhyaya N."/>
            <person name="Rathjen J."/>
            <person name="Taylor J.M."/>
            <person name="Park R.F."/>
            <person name="Dodds P.N."/>
            <person name="Hirsch C.D."/>
            <person name="Kianian S.F."/>
            <person name="Figueroa M."/>
        </authorList>
    </citation>
    <scope>NUCLEOTIDE SEQUENCE [LARGE SCALE GENOMIC DNA]</scope>
    <source>
        <strain evidence="2">12SD80</strain>
    </source>
</reference>
<dbReference type="EMBL" id="PGCI01000265">
    <property type="protein sequence ID" value="PLW31603.1"/>
    <property type="molecule type" value="Genomic_DNA"/>
</dbReference>